<dbReference type="HOGENOM" id="CLU_2162364_0_0_1"/>
<evidence type="ECO:0000259" key="4">
    <source>
        <dbReference type="PROSITE" id="PS50303"/>
    </source>
</evidence>
<keyword evidence="6" id="KW-1185">Reference proteome</keyword>
<protein>
    <recommendedName>
        <fullName evidence="4">PUM-HD domain-containing protein</fullName>
    </recommendedName>
</protein>
<feature type="domain" description="PUM-HD" evidence="4">
    <location>
        <begin position="1"/>
        <end position="83"/>
    </location>
</feature>
<dbReference type="STRING" id="40148.A0A0E0B0D8"/>
<dbReference type="PROSITE" id="PS50302">
    <property type="entry name" value="PUM"/>
    <property type="match status" value="1"/>
</dbReference>
<organism evidence="5">
    <name type="scientific">Oryza glumipatula</name>
    <dbReference type="NCBI Taxonomy" id="40148"/>
    <lineage>
        <taxon>Eukaryota</taxon>
        <taxon>Viridiplantae</taxon>
        <taxon>Streptophyta</taxon>
        <taxon>Embryophyta</taxon>
        <taxon>Tracheophyta</taxon>
        <taxon>Spermatophyta</taxon>
        <taxon>Magnoliopsida</taxon>
        <taxon>Liliopsida</taxon>
        <taxon>Poales</taxon>
        <taxon>Poaceae</taxon>
        <taxon>BOP clade</taxon>
        <taxon>Oryzoideae</taxon>
        <taxon>Oryzeae</taxon>
        <taxon>Oryzinae</taxon>
        <taxon>Oryza</taxon>
    </lineage>
</organism>
<dbReference type="InterPro" id="IPR016024">
    <property type="entry name" value="ARM-type_fold"/>
</dbReference>
<dbReference type="SUPFAM" id="SSF48371">
    <property type="entry name" value="ARM repeat"/>
    <property type="match status" value="1"/>
</dbReference>
<evidence type="ECO:0000313" key="5">
    <source>
        <dbReference type="EnsemblPlants" id="OGLUM09G03340.1"/>
    </source>
</evidence>
<reference evidence="5" key="1">
    <citation type="submission" date="2015-04" db="UniProtKB">
        <authorList>
            <consortium name="EnsemblPlants"/>
        </authorList>
    </citation>
    <scope>IDENTIFICATION</scope>
</reference>
<dbReference type="PROSITE" id="PS50303">
    <property type="entry name" value="PUM_HD"/>
    <property type="match status" value="1"/>
</dbReference>
<dbReference type="Gramene" id="OGLUM09G03340.1">
    <property type="protein sequence ID" value="OGLUM09G03340.1"/>
    <property type="gene ID" value="OGLUM09G03340"/>
</dbReference>
<proteinExistence type="predicted"/>
<dbReference type="InterPro" id="IPR001313">
    <property type="entry name" value="Pumilio_RNA-bd_rpt"/>
</dbReference>
<dbReference type="Gene3D" id="1.25.10.10">
    <property type="entry name" value="Leucine-rich Repeat Variant"/>
    <property type="match status" value="1"/>
</dbReference>
<evidence type="ECO:0000313" key="6">
    <source>
        <dbReference type="Proteomes" id="UP000026961"/>
    </source>
</evidence>
<feature type="repeat" description="Pumilio" evidence="3">
    <location>
        <begin position="19"/>
        <end position="57"/>
    </location>
</feature>
<keyword evidence="1" id="KW-0677">Repeat</keyword>
<dbReference type="GO" id="GO:0003723">
    <property type="term" value="F:RNA binding"/>
    <property type="evidence" value="ECO:0007669"/>
    <property type="project" value="InterPro"/>
</dbReference>
<evidence type="ECO:0000256" key="1">
    <source>
        <dbReference type="ARBA" id="ARBA00022737"/>
    </source>
</evidence>
<dbReference type="EnsemblPlants" id="OGLUM09G03340.1">
    <property type="protein sequence ID" value="OGLUM09G03340.1"/>
    <property type="gene ID" value="OGLUM09G03340"/>
</dbReference>
<dbReference type="Pfam" id="PF00806">
    <property type="entry name" value="PUF"/>
    <property type="match status" value="1"/>
</dbReference>
<dbReference type="Proteomes" id="UP000026961">
    <property type="component" value="Chromosome 9"/>
</dbReference>
<dbReference type="InterPro" id="IPR033133">
    <property type="entry name" value="PUM-HD"/>
</dbReference>
<evidence type="ECO:0000256" key="2">
    <source>
        <dbReference type="ARBA" id="ARBA00022845"/>
    </source>
</evidence>
<name>A0A0E0B0D8_9ORYZ</name>
<reference evidence="5" key="2">
    <citation type="submission" date="2018-05" db="EMBL/GenBank/DDBJ databases">
        <title>OgluRS3 (Oryza glumaepatula Reference Sequence Version 3).</title>
        <authorList>
            <person name="Zhang J."/>
            <person name="Kudrna D."/>
            <person name="Lee S."/>
            <person name="Talag J."/>
            <person name="Welchert J."/>
            <person name="Wing R.A."/>
        </authorList>
    </citation>
    <scope>NUCLEOTIDE SEQUENCE [LARGE SCALE GENOMIC DNA]</scope>
</reference>
<dbReference type="GO" id="GO:0006417">
    <property type="term" value="P:regulation of translation"/>
    <property type="evidence" value="ECO:0007669"/>
    <property type="project" value="UniProtKB-KW"/>
</dbReference>
<dbReference type="AlphaFoldDB" id="A0A0E0B0D8"/>
<evidence type="ECO:0000256" key="3">
    <source>
        <dbReference type="PROSITE-ProRule" id="PRU00317"/>
    </source>
</evidence>
<accession>A0A0E0B0D8</accession>
<keyword evidence="2" id="KW-0810">Translation regulation</keyword>
<dbReference type="InterPro" id="IPR011989">
    <property type="entry name" value="ARM-like"/>
</dbReference>
<sequence length="111" mass="12612">MEKCLTIGSIHDRLIIAADIAGASEDQMVMVNEHGNYVIQKMLETAAAEWVVDLIVIIVNHNFFRLIHYIHGRHVLACLKILLAVRCIQSLLHAERRRLLALLTPPLYYLG</sequence>